<protein>
    <submittedName>
        <fullName evidence="3">GDP-mannose-dependent alpha-(1-6)-phosphatidylinositol monomannoside mannosyltransferase</fullName>
        <ecNumber evidence="3">2.4.1.345</ecNumber>
    </submittedName>
</protein>
<feature type="compositionally biased region" description="Basic residues" evidence="1">
    <location>
        <begin position="416"/>
        <end position="436"/>
    </location>
</feature>
<evidence type="ECO:0000313" key="4">
    <source>
        <dbReference type="Proteomes" id="UP000324233"/>
    </source>
</evidence>
<sequence>MNIHSMRLDRPAAGKRHLSVLVIGSTYPRHEDDYAVPWLRESVARLRGRGHAVTVLAPSYEGLRSHTIDGTPVHRFRYAPRSWERLTHEQGAPNRIRKRIYQLLGVPYVAMGIRSAARLAGLLHFDVIHAHWPFPHGPIAAAARYAGGAPVVMNSHGAEFALARRKGWVRPLLRNALAGADRLICNSSHTAAEVKRLSGRDSVVIPYGSTVEARPTPLPRNEVPRILFTGRLIQRKGVEYLLRAMPAILARRPAILQITGSGDQRESLEALATSLDLGGSVEFHGFVSNERLDALYAGCDVYVNPSIVDDRGDTEGLGVGPIEAFAHGRPVVASDVGGIPDVVRHERTGLLVPEKDPEALAGAILRLLDDPDRAGFLARNASAYASEFFDWDRITDRIEDVYRAAIEGSDRGRQAPPRRHDRGVHEAHRHPSHSRD</sequence>
<evidence type="ECO:0000259" key="2">
    <source>
        <dbReference type="Pfam" id="PF13439"/>
    </source>
</evidence>
<dbReference type="PANTHER" id="PTHR45947:SF3">
    <property type="entry name" value="SULFOQUINOVOSYL TRANSFERASE SQD2"/>
    <property type="match status" value="1"/>
</dbReference>
<evidence type="ECO:0000256" key="1">
    <source>
        <dbReference type="SAM" id="MobiDB-lite"/>
    </source>
</evidence>
<gene>
    <name evidence="3" type="primary">pimB_1</name>
    <name evidence="3" type="ORF">OJF2_27560</name>
</gene>
<dbReference type="GO" id="GO:0043750">
    <property type="term" value="F:phosphatidylinositol alpha-mannosyltransferase activity"/>
    <property type="evidence" value="ECO:0007669"/>
    <property type="project" value="UniProtKB-EC"/>
</dbReference>
<evidence type="ECO:0000313" key="3">
    <source>
        <dbReference type="EMBL" id="QEH34221.1"/>
    </source>
</evidence>
<dbReference type="SUPFAM" id="SSF53756">
    <property type="entry name" value="UDP-Glycosyltransferase/glycogen phosphorylase"/>
    <property type="match status" value="1"/>
</dbReference>
<dbReference type="Proteomes" id="UP000324233">
    <property type="component" value="Chromosome"/>
</dbReference>
<dbReference type="AlphaFoldDB" id="A0A5B9W274"/>
<dbReference type="RefSeq" id="WP_148594174.1">
    <property type="nucleotide sequence ID" value="NZ_CP042997.1"/>
</dbReference>
<name>A0A5B9W274_9BACT</name>
<dbReference type="EMBL" id="CP042997">
    <property type="protein sequence ID" value="QEH34221.1"/>
    <property type="molecule type" value="Genomic_DNA"/>
</dbReference>
<dbReference type="InterPro" id="IPR028098">
    <property type="entry name" value="Glyco_trans_4-like_N"/>
</dbReference>
<keyword evidence="3" id="KW-0808">Transferase</keyword>
<organism evidence="3 4">
    <name type="scientific">Aquisphaera giovannonii</name>
    <dbReference type="NCBI Taxonomy" id="406548"/>
    <lineage>
        <taxon>Bacteria</taxon>
        <taxon>Pseudomonadati</taxon>
        <taxon>Planctomycetota</taxon>
        <taxon>Planctomycetia</taxon>
        <taxon>Isosphaerales</taxon>
        <taxon>Isosphaeraceae</taxon>
        <taxon>Aquisphaera</taxon>
    </lineage>
</organism>
<dbReference type="CDD" id="cd03801">
    <property type="entry name" value="GT4_PimA-like"/>
    <property type="match status" value="1"/>
</dbReference>
<accession>A0A5B9W274</accession>
<dbReference type="PANTHER" id="PTHR45947">
    <property type="entry name" value="SULFOQUINOVOSYL TRANSFERASE SQD2"/>
    <property type="match status" value="1"/>
</dbReference>
<dbReference type="Gene3D" id="3.40.50.2000">
    <property type="entry name" value="Glycogen Phosphorylase B"/>
    <property type="match status" value="2"/>
</dbReference>
<dbReference type="EC" id="2.4.1.345" evidence="3"/>
<feature type="region of interest" description="Disordered" evidence="1">
    <location>
        <begin position="408"/>
        <end position="436"/>
    </location>
</feature>
<reference evidence="3 4" key="1">
    <citation type="submission" date="2019-08" db="EMBL/GenBank/DDBJ databases">
        <title>Deep-cultivation of Planctomycetes and their phenomic and genomic characterization uncovers novel biology.</title>
        <authorList>
            <person name="Wiegand S."/>
            <person name="Jogler M."/>
            <person name="Boedeker C."/>
            <person name="Pinto D."/>
            <person name="Vollmers J."/>
            <person name="Rivas-Marin E."/>
            <person name="Kohn T."/>
            <person name="Peeters S.H."/>
            <person name="Heuer A."/>
            <person name="Rast P."/>
            <person name="Oberbeckmann S."/>
            <person name="Bunk B."/>
            <person name="Jeske O."/>
            <person name="Meyerdierks A."/>
            <person name="Storesund J.E."/>
            <person name="Kallscheuer N."/>
            <person name="Luecker S."/>
            <person name="Lage O.M."/>
            <person name="Pohl T."/>
            <person name="Merkel B.J."/>
            <person name="Hornburger P."/>
            <person name="Mueller R.-W."/>
            <person name="Bruemmer F."/>
            <person name="Labrenz M."/>
            <person name="Spormann A.M."/>
            <person name="Op den Camp H."/>
            <person name="Overmann J."/>
            <person name="Amann R."/>
            <person name="Jetten M.S.M."/>
            <person name="Mascher T."/>
            <person name="Medema M.H."/>
            <person name="Devos D.P."/>
            <person name="Kaster A.-K."/>
            <person name="Ovreas L."/>
            <person name="Rohde M."/>
            <person name="Galperin M.Y."/>
            <person name="Jogler C."/>
        </authorList>
    </citation>
    <scope>NUCLEOTIDE SEQUENCE [LARGE SCALE GENOMIC DNA]</scope>
    <source>
        <strain evidence="3 4">OJF2</strain>
    </source>
</reference>
<dbReference type="Pfam" id="PF13439">
    <property type="entry name" value="Glyco_transf_4"/>
    <property type="match status" value="1"/>
</dbReference>
<proteinExistence type="predicted"/>
<dbReference type="KEGG" id="agv:OJF2_27560"/>
<keyword evidence="3" id="KW-0328">Glycosyltransferase</keyword>
<dbReference type="Pfam" id="PF13692">
    <property type="entry name" value="Glyco_trans_1_4"/>
    <property type="match status" value="1"/>
</dbReference>
<feature type="domain" description="Glycosyltransferase subfamily 4-like N-terminal" evidence="2">
    <location>
        <begin position="42"/>
        <end position="208"/>
    </location>
</feature>
<dbReference type="OrthoDB" id="9806653at2"/>
<keyword evidence="4" id="KW-1185">Reference proteome</keyword>
<dbReference type="InterPro" id="IPR050194">
    <property type="entry name" value="Glycosyltransferase_grp1"/>
</dbReference>